<reference evidence="1" key="3">
    <citation type="submission" date="2020-06" db="EMBL/GenBank/DDBJ databases">
        <title>Helianthus annuus Genome sequencing and assembly Release 2.</title>
        <authorList>
            <person name="Gouzy J."/>
            <person name="Langlade N."/>
            <person name="Munos S."/>
        </authorList>
    </citation>
    <scope>NUCLEOTIDE SEQUENCE</scope>
    <source>
        <tissue evidence="1">Leaves</tissue>
    </source>
</reference>
<keyword evidence="3" id="KW-1185">Reference proteome</keyword>
<proteinExistence type="predicted"/>
<name>A0A251TLQ6_HELAN</name>
<evidence type="ECO:0000313" key="2">
    <source>
        <dbReference type="EMBL" id="OTG12057.1"/>
    </source>
</evidence>
<evidence type="ECO:0000313" key="1">
    <source>
        <dbReference type="EMBL" id="KAF5787241.1"/>
    </source>
</evidence>
<accession>A0A251TLQ6</accession>
<dbReference type="EMBL" id="MNCJ02000325">
    <property type="protein sequence ID" value="KAF5787241.1"/>
    <property type="molecule type" value="Genomic_DNA"/>
</dbReference>
<reference evidence="1 3" key="1">
    <citation type="journal article" date="2017" name="Nature">
        <title>The sunflower genome provides insights into oil metabolism, flowering and Asterid evolution.</title>
        <authorList>
            <person name="Badouin H."/>
            <person name="Gouzy J."/>
            <person name="Grassa C.J."/>
            <person name="Murat F."/>
            <person name="Staton S.E."/>
            <person name="Cottret L."/>
            <person name="Lelandais-Briere C."/>
            <person name="Owens G.L."/>
            <person name="Carrere S."/>
            <person name="Mayjonade B."/>
            <person name="Legrand L."/>
            <person name="Gill N."/>
            <person name="Kane N.C."/>
            <person name="Bowers J.E."/>
            <person name="Hubner S."/>
            <person name="Bellec A."/>
            <person name="Berard A."/>
            <person name="Berges H."/>
            <person name="Blanchet N."/>
            <person name="Boniface M.C."/>
            <person name="Brunel D."/>
            <person name="Catrice O."/>
            <person name="Chaidir N."/>
            <person name="Claudel C."/>
            <person name="Donnadieu C."/>
            <person name="Faraut T."/>
            <person name="Fievet G."/>
            <person name="Helmstetter N."/>
            <person name="King M."/>
            <person name="Knapp S.J."/>
            <person name="Lai Z."/>
            <person name="Le Paslier M.C."/>
            <person name="Lippi Y."/>
            <person name="Lorenzon L."/>
            <person name="Mandel J.R."/>
            <person name="Marage G."/>
            <person name="Marchand G."/>
            <person name="Marquand E."/>
            <person name="Bret-Mestries E."/>
            <person name="Morien E."/>
            <person name="Nambeesan S."/>
            <person name="Nguyen T."/>
            <person name="Pegot-Espagnet P."/>
            <person name="Pouilly N."/>
            <person name="Raftis F."/>
            <person name="Sallet E."/>
            <person name="Schiex T."/>
            <person name="Thomas J."/>
            <person name="Vandecasteele C."/>
            <person name="Vares D."/>
            <person name="Vear F."/>
            <person name="Vautrin S."/>
            <person name="Crespi M."/>
            <person name="Mangin B."/>
            <person name="Burke J.M."/>
            <person name="Salse J."/>
            <person name="Munos S."/>
            <person name="Vincourt P."/>
            <person name="Rieseberg L.H."/>
            <person name="Langlade N.B."/>
        </authorList>
    </citation>
    <scope>NUCLEOTIDE SEQUENCE [LARGE SCALE GENOMIC DNA]</scope>
    <source>
        <strain evidence="3">cv. SF193</strain>
        <tissue evidence="1">Leaves</tissue>
    </source>
</reference>
<dbReference type="Proteomes" id="UP000215914">
    <property type="component" value="Chromosome 10"/>
</dbReference>
<reference evidence="2" key="2">
    <citation type="submission" date="2017-02" db="EMBL/GenBank/DDBJ databases">
        <title>Sunflower complete genome.</title>
        <authorList>
            <person name="Langlade N."/>
            <person name="Munos S."/>
        </authorList>
    </citation>
    <scope>NUCLEOTIDE SEQUENCE [LARGE SCALE GENOMIC DNA]</scope>
    <source>
        <tissue evidence="2">Leaves</tissue>
    </source>
</reference>
<dbReference type="Gramene" id="mRNA:HanXRQr2_Chr10g0450561">
    <property type="protein sequence ID" value="mRNA:HanXRQr2_Chr10g0450561"/>
    <property type="gene ID" value="HanXRQr2_Chr10g0450561"/>
</dbReference>
<sequence>MNKILILKIQMIMTPKRLKTWSSNPKMLLYFVHMLRISRVGYWYVNIIEDPDGDLDHYVHNDTDITDFPLCRAYHLGFMRQEGLDLLYVIKRKVTPKSVMYIFSPLLLDLFSGKHNSPSHVCAISTHDILTYIHKVHIL</sequence>
<dbReference type="EMBL" id="CM007899">
    <property type="protein sequence ID" value="OTG12057.1"/>
    <property type="molecule type" value="Genomic_DNA"/>
</dbReference>
<evidence type="ECO:0000313" key="3">
    <source>
        <dbReference type="Proteomes" id="UP000215914"/>
    </source>
</evidence>
<dbReference type="AlphaFoldDB" id="A0A251TLQ6"/>
<gene>
    <name evidence="2" type="ORF">HannXRQ_Chr10g0305551</name>
    <name evidence="1" type="ORF">HanXRQr2_Chr10g0450561</name>
</gene>
<organism evidence="2 3">
    <name type="scientific">Helianthus annuus</name>
    <name type="common">Common sunflower</name>
    <dbReference type="NCBI Taxonomy" id="4232"/>
    <lineage>
        <taxon>Eukaryota</taxon>
        <taxon>Viridiplantae</taxon>
        <taxon>Streptophyta</taxon>
        <taxon>Embryophyta</taxon>
        <taxon>Tracheophyta</taxon>
        <taxon>Spermatophyta</taxon>
        <taxon>Magnoliopsida</taxon>
        <taxon>eudicotyledons</taxon>
        <taxon>Gunneridae</taxon>
        <taxon>Pentapetalae</taxon>
        <taxon>asterids</taxon>
        <taxon>campanulids</taxon>
        <taxon>Asterales</taxon>
        <taxon>Asteraceae</taxon>
        <taxon>Asteroideae</taxon>
        <taxon>Heliantheae alliance</taxon>
        <taxon>Heliantheae</taxon>
        <taxon>Helianthus</taxon>
    </lineage>
</organism>
<protein>
    <submittedName>
        <fullName evidence="2">Uncharacterized protein</fullName>
    </submittedName>
</protein>
<dbReference type="InParanoid" id="A0A251TLQ6"/>